<proteinExistence type="predicted"/>
<comment type="caution">
    <text evidence="1">The sequence shown here is derived from an EMBL/GenBank/DDBJ whole genome shotgun (WGS) entry which is preliminary data.</text>
</comment>
<accession>A0A0B2JI40</accession>
<keyword evidence="1" id="KW-0378">Hydrolase</keyword>
<keyword evidence="2" id="KW-1185">Reference proteome</keyword>
<protein>
    <submittedName>
        <fullName evidence="1">Hydrolase</fullName>
    </submittedName>
</protein>
<dbReference type="GO" id="GO:0016787">
    <property type="term" value="F:hydrolase activity"/>
    <property type="evidence" value="ECO:0007669"/>
    <property type="project" value="UniProtKB-KW"/>
</dbReference>
<reference evidence="1 2" key="1">
    <citation type="journal article" date="2013" name="PLoS ONE">
        <title>Identification and characterization of three novel lipases belonging to families II and V from Anaerovibrio lipolyticus 5ST.</title>
        <authorList>
            <person name="Prive F."/>
            <person name="Kaderbhai N.N."/>
            <person name="Girdwood S."/>
            <person name="Worgan H.J."/>
            <person name="Pinloche E."/>
            <person name="Scollan N.D."/>
            <person name="Huws S.A."/>
            <person name="Newbold C.J."/>
        </authorList>
    </citation>
    <scope>NUCLEOTIDE SEQUENCE [LARGE SCALE GENOMIC DNA]</scope>
    <source>
        <strain evidence="1 2">5S</strain>
    </source>
</reference>
<dbReference type="Proteomes" id="UP000030993">
    <property type="component" value="Unassembled WGS sequence"/>
</dbReference>
<name>A0A0B2JI40_9FIRM</name>
<organism evidence="1 2">
    <name type="scientific">Anaerovibrio lipolyticus</name>
    <dbReference type="NCBI Taxonomy" id="82374"/>
    <lineage>
        <taxon>Bacteria</taxon>
        <taxon>Bacillati</taxon>
        <taxon>Bacillota</taxon>
        <taxon>Negativicutes</taxon>
        <taxon>Selenomonadales</taxon>
        <taxon>Selenomonadaceae</taxon>
        <taxon>Anaerovibrio</taxon>
    </lineage>
</organism>
<dbReference type="STRING" id="82374.NZ47_13480"/>
<dbReference type="InterPro" id="IPR029058">
    <property type="entry name" value="AB_hydrolase_fold"/>
</dbReference>
<dbReference type="RefSeq" id="WP_039212063.1">
    <property type="nucleotide sequence ID" value="NZ_JSCE01000250.1"/>
</dbReference>
<dbReference type="AlphaFoldDB" id="A0A0B2JI40"/>
<evidence type="ECO:0000313" key="2">
    <source>
        <dbReference type="Proteomes" id="UP000030993"/>
    </source>
</evidence>
<dbReference type="Gene3D" id="3.40.50.1820">
    <property type="entry name" value="alpha/beta hydrolase"/>
    <property type="match status" value="1"/>
</dbReference>
<dbReference type="EMBL" id="JSCE01000250">
    <property type="protein sequence ID" value="KHM47469.1"/>
    <property type="molecule type" value="Genomic_DNA"/>
</dbReference>
<dbReference type="SUPFAM" id="SSF53474">
    <property type="entry name" value="alpha/beta-Hydrolases"/>
    <property type="match status" value="1"/>
</dbReference>
<gene>
    <name evidence="1" type="ORF">NZ47_13480</name>
</gene>
<sequence>MTVILYIHGKGGSAAEADHYKAIFPGAAVIGLDYKTSSPWETGREITACVEKLKKQYDDVVLVANSIGAFFSMNGELEGLVKKAYFISPIVDMEKLIVDMMAWANVTEAELQAKGTISTEFGENLSWEYLNYVRTHPISWNVPTKILYGSEDKLTSLATMEEFTEMHNAQLTVMEKGEHWFHTEEQMEFLDNWIMTN</sequence>
<evidence type="ECO:0000313" key="1">
    <source>
        <dbReference type="EMBL" id="KHM47469.1"/>
    </source>
</evidence>